<proteinExistence type="inferred from homology"/>
<dbReference type="PANTHER" id="PTHR37478:SF2">
    <property type="entry name" value="UPF0251 PROTEIN TK0562"/>
    <property type="match status" value="1"/>
</dbReference>
<dbReference type="PANTHER" id="PTHR37478">
    <property type="match status" value="1"/>
</dbReference>
<gene>
    <name evidence="3" type="ORF">Psch_03331</name>
</gene>
<protein>
    <recommendedName>
        <fullName evidence="2">UPF0251 protein Psch_03331</fullName>
    </recommendedName>
</protein>
<dbReference type="Proteomes" id="UP000298324">
    <property type="component" value="Unassembled WGS sequence"/>
</dbReference>
<comment type="caution">
    <text evidence="3">The sequence shown here is derived from an EMBL/GenBank/DDBJ whole genome shotgun (WGS) entry which is preliminary data.</text>
</comment>
<dbReference type="RefSeq" id="WP_190258933.1">
    <property type="nucleotide sequence ID" value="NZ_QFGA01000003.1"/>
</dbReference>
<evidence type="ECO:0000256" key="2">
    <source>
        <dbReference type="HAMAP-Rule" id="MF_00674"/>
    </source>
</evidence>
<evidence type="ECO:0000256" key="1">
    <source>
        <dbReference type="ARBA" id="ARBA00009350"/>
    </source>
</evidence>
<dbReference type="SUPFAM" id="SSF88659">
    <property type="entry name" value="Sigma3 and sigma4 domains of RNA polymerase sigma factors"/>
    <property type="match status" value="1"/>
</dbReference>
<organism evidence="3 4">
    <name type="scientific">Pelotomaculum schinkii</name>
    <dbReference type="NCBI Taxonomy" id="78350"/>
    <lineage>
        <taxon>Bacteria</taxon>
        <taxon>Bacillati</taxon>
        <taxon>Bacillota</taxon>
        <taxon>Clostridia</taxon>
        <taxon>Eubacteriales</taxon>
        <taxon>Desulfotomaculaceae</taxon>
        <taxon>Pelotomaculum</taxon>
    </lineage>
</organism>
<comment type="similarity">
    <text evidence="1 2">Belongs to the UPF0251 family.</text>
</comment>
<dbReference type="Pfam" id="PF02001">
    <property type="entry name" value="DUF134"/>
    <property type="match status" value="1"/>
</dbReference>
<accession>A0A4Y7R7G0</accession>
<sequence length="157" mass="18383">MARPPKLRRVEFIPNIQHFVPLSIQTNTIGENVLLIEEIEAIRLKDLEKLEQEECAEKMEVSRQTFQRILNNAREKIADSIIKGKAIRIEGGNFTRNICPVRCLDCGKEWKESYENFEKVINGEYSCANCRSKKIICLHTNGQKFCRRNCWRRGRID</sequence>
<reference evidence="3 4" key="1">
    <citation type="journal article" date="2018" name="Environ. Microbiol.">
        <title>Novel energy conservation strategies and behaviour of Pelotomaculum schinkii driving syntrophic propionate catabolism.</title>
        <authorList>
            <person name="Hidalgo-Ahumada C.A.P."/>
            <person name="Nobu M.K."/>
            <person name="Narihiro T."/>
            <person name="Tamaki H."/>
            <person name="Liu W.T."/>
            <person name="Kamagata Y."/>
            <person name="Stams A.J.M."/>
            <person name="Imachi H."/>
            <person name="Sousa D.Z."/>
        </authorList>
    </citation>
    <scope>NUCLEOTIDE SEQUENCE [LARGE SCALE GENOMIC DNA]</scope>
    <source>
        <strain evidence="3 4">HH</strain>
    </source>
</reference>
<dbReference type="InterPro" id="IPR002852">
    <property type="entry name" value="UPF0251"/>
</dbReference>
<dbReference type="HAMAP" id="MF_00674">
    <property type="entry name" value="UPF0251"/>
    <property type="match status" value="1"/>
</dbReference>
<keyword evidence="4" id="KW-1185">Reference proteome</keyword>
<evidence type="ECO:0000313" key="3">
    <source>
        <dbReference type="EMBL" id="TEB04571.1"/>
    </source>
</evidence>
<evidence type="ECO:0000313" key="4">
    <source>
        <dbReference type="Proteomes" id="UP000298324"/>
    </source>
</evidence>
<name>A0A4Y7R7G0_9FIRM</name>
<dbReference type="EMBL" id="QFGA01000003">
    <property type="protein sequence ID" value="TEB04571.1"/>
    <property type="molecule type" value="Genomic_DNA"/>
</dbReference>
<dbReference type="AlphaFoldDB" id="A0A4Y7R7G0"/>
<dbReference type="InterPro" id="IPR013324">
    <property type="entry name" value="RNA_pol_sigma_r3/r4-like"/>
</dbReference>